<reference evidence="9 10" key="1">
    <citation type="submission" date="2009-02" db="EMBL/GenBank/DDBJ databases">
        <title>Annotation of Streptomyces hygroscopicus strain ATCC 53653.</title>
        <authorList>
            <consortium name="The Broad Institute Genome Sequencing Platform"/>
            <consortium name="Broad Institute Microbial Sequencing Center"/>
            <person name="Fischbach M."/>
            <person name="Godfrey P."/>
            <person name="Ward D."/>
            <person name="Young S."/>
            <person name="Zeng Q."/>
            <person name="Koehrsen M."/>
            <person name="Alvarado L."/>
            <person name="Berlin A.M."/>
            <person name="Bochicchio J."/>
            <person name="Borenstein D."/>
            <person name="Chapman S.B."/>
            <person name="Chen Z."/>
            <person name="Engels R."/>
            <person name="Freedman E."/>
            <person name="Gellesch M."/>
            <person name="Goldberg J."/>
            <person name="Griggs A."/>
            <person name="Gujja S."/>
            <person name="Heilman E.R."/>
            <person name="Heiman D.I."/>
            <person name="Hepburn T.A."/>
            <person name="Howarth C."/>
            <person name="Jen D."/>
            <person name="Larson L."/>
            <person name="Lewis B."/>
            <person name="Mehta T."/>
            <person name="Park D."/>
            <person name="Pearson M."/>
            <person name="Richards J."/>
            <person name="Roberts A."/>
            <person name="Saif S."/>
            <person name="Shea T.D."/>
            <person name="Shenoy N."/>
            <person name="Sisk P."/>
            <person name="Stolte C."/>
            <person name="Sykes S.N."/>
            <person name="Thomson T."/>
            <person name="Walk T."/>
            <person name="White J."/>
            <person name="Yandava C."/>
            <person name="Straight P."/>
            <person name="Clardy J."/>
            <person name="Hung D."/>
            <person name="Kolter R."/>
            <person name="Mekalanos J."/>
            <person name="Walker S."/>
            <person name="Walsh C.T."/>
            <person name="Wieland-Brown L.C."/>
            <person name="Haas B."/>
            <person name="Nusbaum C."/>
            <person name="Birren B."/>
        </authorList>
    </citation>
    <scope>NUCLEOTIDE SEQUENCE [LARGE SCALE GENOMIC DNA]</scope>
    <source>
        <strain evidence="9 10">ATCC 53653</strain>
    </source>
</reference>
<dbReference type="PANTHER" id="PTHR11552:SF147">
    <property type="entry name" value="CHOLINE DEHYDROGENASE, MITOCHONDRIAL"/>
    <property type="match status" value="1"/>
</dbReference>
<comment type="cofactor">
    <cofactor evidence="1 5">
        <name>FAD</name>
        <dbReference type="ChEBI" id="CHEBI:57692"/>
    </cofactor>
</comment>
<feature type="binding site" evidence="5">
    <location>
        <position position="236"/>
    </location>
    <ligand>
        <name>FAD</name>
        <dbReference type="ChEBI" id="CHEBI:57692"/>
    </ligand>
</feature>
<dbReference type="Gene3D" id="3.30.410.40">
    <property type="match status" value="1"/>
</dbReference>
<feature type="domain" description="Glucose-methanol-choline oxidoreductase N-terminal" evidence="8">
    <location>
        <begin position="270"/>
        <end position="284"/>
    </location>
</feature>
<name>D9WL19_9ACTN</name>
<protein>
    <submittedName>
        <fullName evidence="9">Choline dehydrogenase</fullName>
    </submittedName>
</protein>
<dbReference type="HOGENOM" id="CLU_002865_7_1_11"/>
<evidence type="ECO:0000256" key="2">
    <source>
        <dbReference type="ARBA" id="ARBA00010790"/>
    </source>
</evidence>
<evidence type="ECO:0000259" key="7">
    <source>
        <dbReference type="PROSITE" id="PS00623"/>
    </source>
</evidence>
<accession>D9WL19</accession>
<dbReference type="SUPFAM" id="SSF54373">
    <property type="entry name" value="FAD-linked reductases, C-terminal domain"/>
    <property type="match status" value="1"/>
</dbReference>
<dbReference type="InterPro" id="IPR007867">
    <property type="entry name" value="GMC_OxRtase_C"/>
</dbReference>
<dbReference type="EMBL" id="GG657754">
    <property type="protein sequence ID" value="EFL29294.1"/>
    <property type="molecule type" value="Genomic_DNA"/>
</dbReference>
<feature type="domain" description="Glucose-methanol-choline oxidoreductase N-terminal" evidence="7">
    <location>
        <begin position="96"/>
        <end position="119"/>
    </location>
</feature>
<dbReference type="PROSITE" id="PS00624">
    <property type="entry name" value="GMC_OXRED_2"/>
    <property type="match status" value="1"/>
</dbReference>
<evidence type="ECO:0000256" key="6">
    <source>
        <dbReference type="RuleBase" id="RU003968"/>
    </source>
</evidence>
<dbReference type="PIRSF" id="PIRSF000137">
    <property type="entry name" value="Alcohol_oxidase"/>
    <property type="match status" value="1"/>
</dbReference>
<dbReference type="Gene3D" id="3.50.50.60">
    <property type="entry name" value="FAD/NAD(P)-binding domain"/>
    <property type="match status" value="1"/>
</dbReference>
<dbReference type="InterPro" id="IPR000172">
    <property type="entry name" value="GMC_OxRdtase_N"/>
</dbReference>
<dbReference type="Pfam" id="PF00732">
    <property type="entry name" value="GMC_oxred_N"/>
    <property type="match status" value="1"/>
</dbReference>
<evidence type="ECO:0000256" key="1">
    <source>
        <dbReference type="ARBA" id="ARBA00001974"/>
    </source>
</evidence>
<dbReference type="STRING" id="457427.SSOG_09008"/>
<keyword evidence="10" id="KW-1185">Reference proteome</keyword>
<organism evidence="9 10">
    <name type="scientific">Streptomyces himastatinicus ATCC 53653</name>
    <dbReference type="NCBI Taxonomy" id="457427"/>
    <lineage>
        <taxon>Bacteria</taxon>
        <taxon>Bacillati</taxon>
        <taxon>Actinomycetota</taxon>
        <taxon>Actinomycetes</taxon>
        <taxon>Kitasatosporales</taxon>
        <taxon>Streptomycetaceae</taxon>
        <taxon>Streptomyces</taxon>
        <taxon>Streptomyces violaceusniger group</taxon>
    </lineage>
</organism>
<proteinExistence type="inferred from homology"/>
<keyword evidence="4 5" id="KW-0274">FAD</keyword>
<evidence type="ECO:0000313" key="10">
    <source>
        <dbReference type="Proteomes" id="UP000003963"/>
    </source>
</evidence>
<evidence type="ECO:0000256" key="4">
    <source>
        <dbReference type="ARBA" id="ARBA00022827"/>
    </source>
</evidence>
<dbReference type="PANTHER" id="PTHR11552">
    <property type="entry name" value="GLUCOSE-METHANOL-CHOLINE GMC OXIDOREDUCTASE"/>
    <property type="match status" value="1"/>
</dbReference>
<dbReference type="SUPFAM" id="SSF51905">
    <property type="entry name" value="FAD/NAD(P)-binding domain"/>
    <property type="match status" value="1"/>
</dbReference>
<sequence length="555" mass="58668">MDGGGGTMTPTVEADWVVVGGGSAGSVLAARLSEDPASEVVLLEAGRDWRSADAPPQLRSMNGWRALDETACPEFQWPGLTSRRSRAQAPRPHVRGRGLGGSSSVNGMIAFRAMPDDYDRWAAYGCPGWSYADMVPYLRRMESDADFGDRPHHGDHGPIPVQRLGREDWGPADHALAEAALGRGHAWCDDHNGPTGTGVSPYAISSRDGARVTTNDGYLEPARQRPNLRVFGGATVDTVLIEGGRAVGVRLRRGNDWTEVRAQHVVLCAGAVHSPAILLRSGIGPDGPVAALPVGEGMQEHPLALFWLYARPGKQPDIDARHANCCLRYSSGLAGAGENDMMITSINQTLALPNPGDSHLVAEGTGGTWGGAGGGHAAGGPGLLCLWANQQFSRGVLRLASADPDAHPVIDQDLLSDPSDLVRMRDGVKHCLELLRSGPFDTAFEHIAIDIAGRGLDTLSDDATVDRWLMETIGDTGHICGTCRMGAPDDPRAVVDPSGRVLGVDGLWVADASVFPEVPRANTNLPTIAAAERLSDLIRGRRAGPTADESAVTPA</sequence>
<evidence type="ECO:0000256" key="3">
    <source>
        <dbReference type="ARBA" id="ARBA00022630"/>
    </source>
</evidence>
<evidence type="ECO:0000259" key="8">
    <source>
        <dbReference type="PROSITE" id="PS00624"/>
    </source>
</evidence>
<dbReference type="GO" id="GO:0016614">
    <property type="term" value="F:oxidoreductase activity, acting on CH-OH group of donors"/>
    <property type="evidence" value="ECO:0007669"/>
    <property type="project" value="InterPro"/>
</dbReference>
<evidence type="ECO:0000313" key="9">
    <source>
        <dbReference type="EMBL" id="EFL29294.1"/>
    </source>
</evidence>
<evidence type="ECO:0000256" key="5">
    <source>
        <dbReference type="PIRSR" id="PIRSR000137-2"/>
    </source>
</evidence>
<dbReference type="InterPro" id="IPR036188">
    <property type="entry name" value="FAD/NAD-bd_sf"/>
</dbReference>
<gene>
    <name evidence="9" type="ORF">SSOG_09008</name>
</gene>
<dbReference type="Proteomes" id="UP000003963">
    <property type="component" value="Unassembled WGS sequence"/>
</dbReference>
<dbReference type="AlphaFoldDB" id="D9WL19"/>
<dbReference type="InterPro" id="IPR012132">
    <property type="entry name" value="GMC_OxRdtase"/>
</dbReference>
<dbReference type="GO" id="GO:0050660">
    <property type="term" value="F:flavin adenine dinucleotide binding"/>
    <property type="evidence" value="ECO:0007669"/>
    <property type="project" value="InterPro"/>
</dbReference>
<dbReference type="Pfam" id="PF05199">
    <property type="entry name" value="GMC_oxred_C"/>
    <property type="match status" value="1"/>
</dbReference>
<keyword evidence="3 6" id="KW-0285">Flavoprotein</keyword>
<dbReference type="PROSITE" id="PS00623">
    <property type="entry name" value="GMC_OXRED_1"/>
    <property type="match status" value="1"/>
</dbReference>
<comment type="similarity">
    <text evidence="2 6">Belongs to the GMC oxidoreductase family.</text>
</comment>